<gene>
    <name evidence="1" type="ORF">E2C01_096500</name>
</gene>
<protein>
    <submittedName>
        <fullName evidence="1">Uncharacterized protein</fullName>
    </submittedName>
</protein>
<name>A0A5B7K1X0_PORTR</name>
<reference evidence="1 2" key="1">
    <citation type="submission" date="2019-05" db="EMBL/GenBank/DDBJ databases">
        <title>Another draft genome of Portunus trituberculatus and its Hox gene families provides insights of decapod evolution.</title>
        <authorList>
            <person name="Jeong J.-H."/>
            <person name="Song I."/>
            <person name="Kim S."/>
            <person name="Choi T."/>
            <person name="Kim D."/>
            <person name="Ryu S."/>
            <person name="Kim W."/>
        </authorList>
    </citation>
    <scope>NUCLEOTIDE SEQUENCE [LARGE SCALE GENOMIC DNA]</scope>
    <source>
        <tissue evidence="1">Muscle</tissue>
    </source>
</reference>
<accession>A0A5B7K1X0</accession>
<comment type="caution">
    <text evidence="1">The sequence shown here is derived from an EMBL/GenBank/DDBJ whole genome shotgun (WGS) entry which is preliminary data.</text>
</comment>
<keyword evidence="2" id="KW-1185">Reference proteome</keyword>
<evidence type="ECO:0000313" key="2">
    <source>
        <dbReference type="Proteomes" id="UP000324222"/>
    </source>
</evidence>
<sequence>MSISKNAAIRSSHQDVWVGPSCLGGLITPSLTASRRASPTSHAAACIVQGDGEVQSVKLPWQVLLTWETPLCRQFPHRLAADEGRVTAIKHSSPREHCAASLIKFLPKSKKKFI</sequence>
<dbReference type="Proteomes" id="UP000324222">
    <property type="component" value="Unassembled WGS sequence"/>
</dbReference>
<dbReference type="AlphaFoldDB" id="A0A5B7K1X0"/>
<proteinExistence type="predicted"/>
<evidence type="ECO:0000313" key="1">
    <source>
        <dbReference type="EMBL" id="MPD00990.1"/>
    </source>
</evidence>
<organism evidence="1 2">
    <name type="scientific">Portunus trituberculatus</name>
    <name type="common">Swimming crab</name>
    <name type="synonym">Neptunus trituberculatus</name>
    <dbReference type="NCBI Taxonomy" id="210409"/>
    <lineage>
        <taxon>Eukaryota</taxon>
        <taxon>Metazoa</taxon>
        <taxon>Ecdysozoa</taxon>
        <taxon>Arthropoda</taxon>
        <taxon>Crustacea</taxon>
        <taxon>Multicrustacea</taxon>
        <taxon>Malacostraca</taxon>
        <taxon>Eumalacostraca</taxon>
        <taxon>Eucarida</taxon>
        <taxon>Decapoda</taxon>
        <taxon>Pleocyemata</taxon>
        <taxon>Brachyura</taxon>
        <taxon>Eubrachyura</taxon>
        <taxon>Portunoidea</taxon>
        <taxon>Portunidae</taxon>
        <taxon>Portuninae</taxon>
        <taxon>Portunus</taxon>
    </lineage>
</organism>
<dbReference type="EMBL" id="VSRR010125296">
    <property type="protein sequence ID" value="MPD00990.1"/>
    <property type="molecule type" value="Genomic_DNA"/>
</dbReference>